<dbReference type="EMBL" id="BTSY01000005">
    <property type="protein sequence ID" value="GMT29057.1"/>
    <property type="molecule type" value="Genomic_DNA"/>
</dbReference>
<name>A0AAV5WDF2_9BILA</name>
<dbReference type="AlphaFoldDB" id="A0AAV5WDF2"/>
<evidence type="ECO:0000313" key="2">
    <source>
        <dbReference type="Proteomes" id="UP001432322"/>
    </source>
</evidence>
<sequence length="446" mass="49622">KMGGRLTCYSCTPLFDSTSTLVHAELFSLSGKRNKWIKLHEDLLEVRVFRDSSSSSSHSHRPSSIPPPSLIPDVSYRIQAVTTGGGVVLDSFVSPDAMCRLSECFVQLVDFGGRTIGLNLISRTEADAIMHAIRPERDTPSTSSSPPSVDLSSRGHSTLARIRVVSEWKNESIQPVRDSAQTTVVLITPVFLVFHYDKGLVHINILESVFEIQRQNIRITSGSRIWDLAVVDPHRFLSHILNQSSQVLAKTSSRLASTVALRTKLRQLRSSELHNRHSSAENRLRMAILEQRISCLEGKLHPLMMPRFPNLPLPVGCGVSTFFLYLVNMNKMNVWNHQYSQPSPCECEDAEEASTSSQGVNRMEESSDVCVLSVDSLVVSTEELKVVPTSSGPLRKALEELISTEREYVSGLRKTVSLYHSIDAVRSVLGCTQRLVKNQVRFSPAL</sequence>
<keyword evidence="2" id="KW-1185">Reference proteome</keyword>
<accession>A0AAV5WDF2</accession>
<dbReference type="Proteomes" id="UP001432322">
    <property type="component" value="Unassembled WGS sequence"/>
</dbReference>
<gene>
    <name evidence="1" type="ORF">PFISCL1PPCAC_20354</name>
</gene>
<evidence type="ECO:0008006" key="3">
    <source>
        <dbReference type="Google" id="ProtNLM"/>
    </source>
</evidence>
<protein>
    <recommendedName>
        <fullName evidence="3">DH domain-containing protein</fullName>
    </recommendedName>
</protein>
<reference evidence="1" key="1">
    <citation type="submission" date="2023-10" db="EMBL/GenBank/DDBJ databases">
        <title>Genome assembly of Pristionchus species.</title>
        <authorList>
            <person name="Yoshida K."/>
            <person name="Sommer R.J."/>
        </authorList>
    </citation>
    <scope>NUCLEOTIDE SEQUENCE</scope>
    <source>
        <strain evidence="1">RS5133</strain>
    </source>
</reference>
<comment type="caution">
    <text evidence="1">The sequence shown here is derived from an EMBL/GenBank/DDBJ whole genome shotgun (WGS) entry which is preliminary data.</text>
</comment>
<feature type="non-terminal residue" evidence="1">
    <location>
        <position position="446"/>
    </location>
</feature>
<feature type="non-terminal residue" evidence="1">
    <location>
        <position position="1"/>
    </location>
</feature>
<evidence type="ECO:0000313" key="1">
    <source>
        <dbReference type="EMBL" id="GMT29057.1"/>
    </source>
</evidence>
<proteinExistence type="predicted"/>
<organism evidence="1 2">
    <name type="scientific">Pristionchus fissidentatus</name>
    <dbReference type="NCBI Taxonomy" id="1538716"/>
    <lineage>
        <taxon>Eukaryota</taxon>
        <taxon>Metazoa</taxon>
        <taxon>Ecdysozoa</taxon>
        <taxon>Nematoda</taxon>
        <taxon>Chromadorea</taxon>
        <taxon>Rhabditida</taxon>
        <taxon>Rhabditina</taxon>
        <taxon>Diplogasteromorpha</taxon>
        <taxon>Diplogasteroidea</taxon>
        <taxon>Neodiplogasteridae</taxon>
        <taxon>Pristionchus</taxon>
    </lineage>
</organism>